<evidence type="ECO:0000313" key="9">
    <source>
        <dbReference type="Proteomes" id="UP001500653"/>
    </source>
</evidence>
<feature type="region of interest" description="Disordered" evidence="7">
    <location>
        <begin position="78"/>
        <end position="109"/>
    </location>
</feature>
<evidence type="ECO:0000256" key="1">
    <source>
        <dbReference type="ARBA" id="ARBA00002190"/>
    </source>
</evidence>
<evidence type="ECO:0000313" key="8">
    <source>
        <dbReference type="EMBL" id="GAA1239424.1"/>
    </source>
</evidence>
<comment type="function">
    <text evidence="1 6">Required for the transposition of the insertion element.</text>
</comment>
<feature type="compositionally biased region" description="Polar residues" evidence="7">
    <location>
        <begin position="81"/>
        <end position="90"/>
    </location>
</feature>
<dbReference type="Proteomes" id="UP001500653">
    <property type="component" value="Unassembled WGS sequence"/>
</dbReference>
<comment type="similarity">
    <text evidence="2 6">Belongs to the transposase mutator family.</text>
</comment>
<feature type="region of interest" description="Disordered" evidence="7">
    <location>
        <begin position="1"/>
        <end position="20"/>
    </location>
</feature>
<evidence type="ECO:0000256" key="5">
    <source>
        <dbReference type="ARBA" id="ARBA00023172"/>
    </source>
</evidence>
<protein>
    <recommendedName>
        <fullName evidence="6">Mutator family transposase</fullName>
    </recommendedName>
</protein>
<evidence type="ECO:0000256" key="3">
    <source>
        <dbReference type="ARBA" id="ARBA00022578"/>
    </source>
</evidence>
<dbReference type="Pfam" id="PF00872">
    <property type="entry name" value="Transposase_mut"/>
    <property type="match status" value="1"/>
</dbReference>
<accession>A0ABN1WBS7</accession>
<feature type="compositionally biased region" description="Basic and acidic residues" evidence="7">
    <location>
        <begin position="91"/>
        <end position="108"/>
    </location>
</feature>
<feature type="compositionally biased region" description="Polar residues" evidence="7">
    <location>
        <begin position="1"/>
        <end position="10"/>
    </location>
</feature>
<evidence type="ECO:0000256" key="6">
    <source>
        <dbReference type="RuleBase" id="RU365089"/>
    </source>
</evidence>
<evidence type="ECO:0000256" key="4">
    <source>
        <dbReference type="ARBA" id="ARBA00023125"/>
    </source>
</evidence>
<keyword evidence="6" id="KW-0814">Transposable element</keyword>
<dbReference type="EMBL" id="BAAALN010000006">
    <property type="protein sequence ID" value="GAA1239424.1"/>
    <property type="molecule type" value="Genomic_DNA"/>
</dbReference>
<organism evidence="8 9">
    <name type="scientific">Prauserella halophila</name>
    <dbReference type="NCBI Taxonomy" id="185641"/>
    <lineage>
        <taxon>Bacteria</taxon>
        <taxon>Bacillati</taxon>
        <taxon>Actinomycetota</taxon>
        <taxon>Actinomycetes</taxon>
        <taxon>Pseudonocardiales</taxon>
        <taxon>Pseudonocardiaceae</taxon>
        <taxon>Prauserella</taxon>
    </lineage>
</organism>
<dbReference type="PANTHER" id="PTHR33217:SF8">
    <property type="entry name" value="MUTATOR FAMILY TRANSPOSASE"/>
    <property type="match status" value="1"/>
</dbReference>
<sequence length="157" mass="17035">MVTSEDTVATSAGPAPTDDDLDVRVARELIDKARKEGVSLIGPNGLLRQVTKTVLESALNAEPDDRLGYEKGDVAEKFGTNERNGSSSKSIRTDVGDVRIDVPRDRDGTFTPQIVPKYARRVEGFDDTVVSLYAKGLTTGEIQAHLPTFMTPRSRAS</sequence>
<dbReference type="PANTHER" id="PTHR33217">
    <property type="entry name" value="TRANSPOSASE FOR INSERTION SEQUENCE ELEMENT IS1081"/>
    <property type="match status" value="1"/>
</dbReference>
<evidence type="ECO:0000256" key="7">
    <source>
        <dbReference type="SAM" id="MobiDB-lite"/>
    </source>
</evidence>
<gene>
    <name evidence="8" type="ORF">GCM10009676_25120</name>
</gene>
<comment type="caution">
    <text evidence="8">The sequence shown here is derived from an EMBL/GenBank/DDBJ whole genome shotgun (WGS) entry which is preliminary data.</text>
</comment>
<proteinExistence type="inferred from homology"/>
<reference evidence="8 9" key="1">
    <citation type="journal article" date="2019" name="Int. J. Syst. Evol. Microbiol.">
        <title>The Global Catalogue of Microorganisms (GCM) 10K type strain sequencing project: providing services to taxonomists for standard genome sequencing and annotation.</title>
        <authorList>
            <consortium name="The Broad Institute Genomics Platform"/>
            <consortium name="The Broad Institute Genome Sequencing Center for Infectious Disease"/>
            <person name="Wu L."/>
            <person name="Ma J."/>
        </authorList>
    </citation>
    <scope>NUCLEOTIDE SEQUENCE [LARGE SCALE GENOMIC DNA]</scope>
    <source>
        <strain evidence="8 9">JCM 13023</strain>
    </source>
</reference>
<evidence type="ECO:0000256" key="2">
    <source>
        <dbReference type="ARBA" id="ARBA00010961"/>
    </source>
</evidence>
<keyword evidence="5 6" id="KW-0233">DNA recombination</keyword>
<name>A0ABN1WBS7_9PSEU</name>
<keyword evidence="9" id="KW-1185">Reference proteome</keyword>
<keyword evidence="3 6" id="KW-0815">Transposition</keyword>
<dbReference type="InterPro" id="IPR001207">
    <property type="entry name" value="Transposase_mutator"/>
</dbReference>
<keyword evidence="4 6" id="KW-0238">DNA-binding</keyword>